<dbReference type="EMBL" id="CP002085">
    <property type="protein sequence ID" value="ADK84775.1"/>
    <property type="molecule type" value="Genomic_DNA"/>
</dbReference>
<dbReference type="InterPro" id="IPR053151">
    <property type="entry name" value="RNase_H-like"/>
</dbReference>
<accession>E1QGT2</accession>
<evidence type="ECO:0000313" key="3">
    <source>
        <dbReference type="Proteomes" id="UP000009047"/>
    </source>
</evidence>
<sequence length="202" mass="21081">MSHSAPDDAGCAALLTALAQALERGQGLDLPADEATMARCLRRAAALLAPEPTQAPPSRPADLARPQAFAATLYADGGARGNPGPAGAGAVIYDQSGAQIAALSRYLGQATNNVAEYQALLMGLEAALELGVGQIDVRLDSELLVKQLGGQYQVKAPHLKPLFQKAKALLQQFTGAHIVHVRREQNGVADGLANQAMDRRAN</sequence>
<dbReference type="InterPro" id="IPR002156">
    <property type="entry name" value="RNaseH_domain"/>
</dbReference>
<dbReference type="PANTHER" id="PTHR47723:SF19">
    <property type="entry name" value="POLYNUCLEOTIDYL TRANSFERASE, RIBONUCLEASE H-LIKE SUPERFAMILY PROTEIN"/>
    <property type="match status" value="1"/>
</dbReference>
<evidence type="ECO:0000313" key="2">
    <source>
        <dbReference type="EMBL" id="ADK84775.1"/>
    </source>
</evidence>
<dbReference type="Proteomes" id="UP000009047">
    <property type="component" value="Chromosome"/>
</dbReference>
<dbReference type="HOGENOM" id="CLU_095977_0_2_7"/>
<evidence type="ECO:0000259" key="1">
    <source>
        <dbReference type="PROSITE" id="PS50879"/>
    </source>
</evidence>
<dbReference type="CDD" id="cd09279">
    <property type="entry name" value="RNase_HI_like"/>
    <property type="match status" value="1"/>
</dbReference>
<proteinExistence type="predicted"/>
<dbReference type="eggNOG" id="COG0328">
    <property type="taxonomic scope" value="Bacteria"/>
</dbReference>
<dbReference type="KEGG" id="dbr:Deba_1407"/>
<dbReference type="InterPro" id="IPR036397">
    <property type="entry name" value="RNaseH_sf"/>
</dbReference>
<keyword evidence="3" id="KW-1185">Reference proteome</keyword>
<protein>
    <submittedName>
        <fullName evidence="2">Ribonuclease H</fullName>
    </submittedName>
</protein>
<dbReference type="SUPFAM" id="SSF53098">
    <property type="entry name" value="Ribonuclease H-like"/>
    <property type="match status" value="1"/>
</dbReference>
<dbReference type="GO" id="GO:0004523">
    <property type="term" value="F:RNA-DNA hybrid ribonuclease activity"/>
    <property type="evidence" value="ECO:0007669"/>
    <property type="project" value="InterPro"/>
</dbReference>
<dbReference type="FunFam" id="3.30.420.10:FF:000076">
    <property type="entry name" value="RBR-type E3 ubiquitin transferase"/>
    <property type="match status" value="1"/>
</dbReference>
<reference evidence="2 3" key="1">
    <citation type="journal article" date="2010" name="Stand. Genomic Sci.">
        <title>Complete genome sequence of Desulfarculus baarsii type strain (2st14).</title>
        <authorList>
            <person name="Sun H."/>
            <person name="Spring S."/>
            <person name="Lapidus A."/>
            <person name="Davenport K."/>
            <person name="Del Rio T.G."/>
            <person name="Tice H."/>
            <person name="Nolan M."/>
            <person name="Copeland A."/>
            <person name="Cheng J.F."/>
            <person name="Lucas S."/>
            <person name="Tapia R."/>
            <person name="Goodwin L."/>
            <person name="Pitluck S."/>
            <person name="Ivanova N."/>
            <person name="Pagani I."/>
            <person name="Mavromatis K."/>
            <person name="Ovchinnikova G."/>
            <person name="Pati A."/>
            <person name="Chen A."/>
            <person name="Palaniappan K."/>
            <person name="Hauser L."/>
            <person name="Chang Y.J."/>
            <person name="Jeffries C.D."/>
            <person name="Detter J.C."/>
            <person name="Han C."/>
            <person name="Rohde M."/>
            <person name="Brambilla E."/>
            <person name="Goker M."/>
            <person name="Woyke T."/>
            <person name="Bristow J."/>
            <person name="Eisen J.A."/>
            <person name="Markowitz V."/>
            <person name="Hugenholtz P."/>
            <person name="Kyrpides N.C."/>
            <person name="Klenk H.P."/>
            <person name="Land M."/>
        </authorList>
    </citation>
    <scope>NUCLEOTIDE SEQUENCE [LARGE SCALE GENOMIC DNA]</scope>
    <source>
        <strain evidence="3">ATCC 33931 / DSM 2075 / LMG 7858 / VKM B-1802 / 2st14</strain>
    </source>
</reference>
<dbReference type="STRING" id="644282.Deba_1407"/>
<feature type="domain" description="RNase H type-1" evidence="1">
    <location>
        <begin position="67"/>
        <end position="198"/>
    </location>
</feature>
<organism evidence="2 3">
    <name type="scientific">Desulfarculus baarsii (strain ATCC 33931 / DSM 2075 / LMG 7858 / VKM B-1802 / 2st14)</name>
    <dbReference type="NCBI Taxonomy" id="644282"/>
    <lineage>
        <taxon>Bacteria</taxon>
        <taxon>Pseudomonadati</taxon>
        <taxon>Thermodesulfobacteriota</taxon>
        <taxon>Desulfarculia</taxon>
        <taxon>Desulfarculales</taxon>
        <taxon>Desulfarculaceae</taxon>
        <taxon>Desulfarculus</taxon>
    </lineage>
</organism>
<name>E1QGT2_DESB2</name>
<dbReference type="PANTHER" id="PTHR47723">
    <property type="entry name" value="OS05G0353850 PROTEIN"/>
    <property type="match status" value="1"/>
</dbReference>
<dbReference type="Pfam" id="PF13456">
    <property type="entry name" value="RVT_3"/>
    <property type="match status" value="1"/>
</dbReference>
<dbReference type="RefSeq" id="WP_013258228.1">
    <property type="nucleotide sequence ID" value="NC_014365.1"/>
</dbReference>
<dbReference type="InterPro" id="IPR012337">
    <property type="entry name" value="RNaseH-like_sf"/>
</dbReference>
<gene>
    <name evidence="2" type="ordered locus">Deba_1407</name>
</gene>
<dbReference type="PROSITE" id="PS50879">
    <property type="entry name" value="RNASE_H_1"/>
    <property type="match status" value="1"/>
</dbReference>
<dbReference type="AlphaFoldDB" id="E1QGT2"/>
<dbReference type="Gene3D" id="3.30.420.10">
    <property type="entry name" value="Ribonuclease H-like superfamily/Ribonuclease H"/>
    <property type="match status" value="1"/>
</dbReference>
<dbReference type="GO" id="GO:0003676">
    <property type="term" value="F:nucleic acid binding"/>
    <property type="evidence" value="ECO:0007669"/>
    <property type="project" value="InterPro"/>
</dbReference>